<accession>A0A0C1UT60</accession>
<protein>
    <recommendedName>
        <fullName evidence="6">Lipoprotein</fullName>
    </recommendedName>
</protein>
<dbReference type="PROSITE" id="PS51257">
    <property type="entry name" value="PROKAR_LIPOPROTEIN"/>
    <property type="match status" value="1"/>
</dbReference>
<dbReference type="STRING" id="1202785.A946_02785"/>
<dbReference type="EMBL" id="CP037899">
    <property type="protein sequence ID" value="QDQ43119.1"/>
    <property type="molecule type" value="Genomic_DNA"/>
</dbReference>
<feature type="transmembrane region" description="Helical" evidence="1">
    <location>
        <begin position="12"/>
        <end position="30"/>
    </location>
</feature>
<dbReference type="EMBL" id="JQNX01000002">
    <property type="protein sequence ID" value="KIE58993.1"/>
    <property type="molecule type" value="Genomic_DNA"/>
</dbReference>
<organism evidence="3 5">
    <name type="scientific">Methylacidiphilum kamchatkense Kam1</name>
    <dbReference type="NCBI Taxonomy" id="1202785"/>
    <lineage>
        <taxon>Bacteria</taxon>
        <taxon>Pseudomonadati</taxon>
        <taxon>Verrucomicrobiota</taxon>
        <taxon>Methylacidiphilae</taxon>
        <taxon>Methylacidiphilales</taxon>
        <taxon>Methylacidiphilaceae</taxon>
        <taxon>Methylacidiphilum (ex Ratnadevi et al. 2023)</taxon>
    </lineage>
</organism>
<keyword evidence="1" id="KW-0472">Membrane</keyword>
<proteinExistence type="predicted"/>
<keyword evidence="1" id="KW-1133">Transmembrane helix</keyword>
<sequence>MRGVWLEKRGRQISVIFLVLIFSTGCSRLWETKPNFILSIYHYLDFYPDKDVPNADLPLVLRERKKAVSLLPPILKVISKEHRELLVNKIIVNGSVEVEYYCQPTYDPANPCKKIKVLPKKMDYDDVLQVSLIGCKERINSIVIESNTGRWEYIPPQN</sequence>
<dbReference type="Proteomes" id="UP000031594">
    <property type="component" value="Unassembled WGS sequence"/>
</dbReference>
<keyword evidence="4" id="KW-1185">Reference proteome</keyword>
<evidence type="ECO:0008006" key="6">
    <source>
        <dbReference type="Google" id="ProtNLM"/>
    </source>
</evidence>
<dbReference type="Proteomes" id="UP000315925">
    <property type="component" value="Chromosome"/>
</dbReference>
<evidence type="ECO:0000313" key="4">
    <source>
        <dbReference type="Proteomes" id="UP000031594"/>
    </source>
</evidence>
<evidence type="ECO:0000313" key="5">
    <source>
        <dbReference type="Proteomes" id="UP000315925"/>
    </source>
</evidence>
<evidence type="ECO:0000313" key="3">
    <source>
        <dbReference type="EMBL" id="QDQ43119.1"/>
    </source>
</evidence>
<gene>
    <name evidence="2" type="ORF">A946_02785</name>
    <name evidence="3" type="ORF">kam1_1908</name>
</gene>
<reference evidence="2 4" key="1">
    <citation type="submission" date="2014-08" db="EMBL/GenBank/DDBJ databases">
        <title>Methylacidiphilum kamchatkense strain Kam1 draft genome sequence.</title>
        <authorList>
            <person name="Birkeland N.-K."/>
            <person name="Erikstad H.A."/>
        </authorList>
    </citation>
    <scope>NUCLEOTIDE SEQUENCE [LARGE SCALE GENOMIC DNA]</scope>
    <source>
        <strain evidence="2 4">Kam1</strain>
    </source>
</reference>
<keyword evidence="1" id="KW-0812">Transmembrane</keyword>
<evidence type="ECO:0000313" key="2">
    <source>
        <dbReference type="EMBL" id="KIE58993.1"/>
    </source>
</evidence>
<name>A0A0C1UT60_9BACT</name>
<dbReference type="RefSeq" id="WP_039720905.1">
    <property type="nucleotide sequence ID" value="NZ_CP037899.1"/>
</dbReference>
<dbReference type="AlphaFoldDB" id="A0A0C1UT60"/>
<evidence type="ECO:0000256" key="1">
    <source>
        <dbReference type="SAM" id="Phobius"/>
    </source>
</evidence>
<reference evidence="3" key="2">
    <citation type="journal article" date="2019" name="BMC Genomics">
        <title>Complete genome sequence analysis of the thermoacidophilic verrucomicrobial methanotroph 'Candidatus Methylacidiphilum kamchatkense' strain Kam1 and comparison with its closest relatives.</title>
        <authorList>
            <person name="Kruse T."/>
            <person name="Ratnadevi C.M."/>
            <person name="Erikstad H.A."/>
            <person name="Birkeland N.K."/>
        </authorList>
    </citation>
    <scope>NUCLEOTIDE SEQUENCE</scope>
    <source>
        <strain evidence="3">Kam1</strain>
    </source>
</reference>
<dbReference type="KEGG" id="mkc:kam1_1908"/>
<reference evidence="5" key="3">
    <citation type="submission" date="2019-03" db="EMBL/GenBank/DDBJ databases">
        <title>Complete genome of Methylacidiphilum kamchatkense Kam1.</title>
        <authorList>
            <person name="Kruse T."/>
            <person name="Murarilal Ratnadevi C."/>
            <person name="Erikstad H.-A."/>
            <person name="Birkeland N.-K."/>
        </authorList>
    </citation>
    <scope>NUCLEOTIDE SEQUENCE [LARGE SCALE GENOMIC DNA]</scope>
    <source>
        <strain evidence="5">kam1</strain>
    </source>
</reference>
<dbReference type="OrthoDB" id="196658at2"/>